<proteinExistence type="predicted"/>
<dbReference type="InParanoid" id="A0A1D6FQW9"/>
<evidence type="ECO:0000313" key="1">
    <source>
        <dbReference type="EMBL" id="AQK94014.1"/>
    </source>
</evidence>
<dbReference type="EMBL" id="CM000784">
    <property type="protein sequence ID" value="AQK94014.1"/>
    <property type="molecule type" value="Genomic_DNA"/>
</dbReference>
<name>A0A1D6FQW9_MAIZE</name>
<sequence length="94" mass="10114">MALRPRICAIPFLSGSTAIFPLQLHLLEPSLPWSDLCPCAPVCLSAAASTRTAQRCRSTAAAPDPLRIACSLDLRSPDPRRRDARGCRGVSRDA</sequence>
<gene>
    <name evidence="1" type="ORF">ZEAMMB73_Zm00001d010419</name>
</gene>
<dbReference type="AlphaFoldDB" id="A0A1D6FQW9"/>
<protein>
    <submittedName>
        <fullName evidence="1">Uncharacterized protein</fullName>
    </submittedName>
</protein>
<accession>A0A1D6FQW9</accession>
<reference evidence="1" key="1">
    <citation type="submission" date="2015-12" db="EMBL/GenBank/DDBJ databases">
        <title>Update maize B73 reference genome by single molecule sequencing technologies.</title>
        <authorList>
            <consortium name="Maize Genome Sequencing Project"/>
            <person name="Ware D."/>
        </authorList>
    </citation>
    <scope>NUCLEOTIDE SEQUENCE</scope>
    <source>
        <tissue evidence="1">Seedling</tissue>
    </source>
</reference>
<organism evidence="1">
    <name type="scientific">Zea mays</name>
    <name type="common">Maize</name>
    <dbReference type="NCBI Taxonomy" id="4577"/>
    <lineage>
        <taxon>Eukaryota</taxon>
        <taxon>Viridiplantae</taxon>
        <taxon>Streptophyta</taxon>
        <taxon>Embryophyta</taxon>
        <taxon>Tracheophyta</taxon>
        <taxon>Spermatophyta</taxon>
        <taxon>Magnoliopsida</taxon>
        <taxon>Liliopsida</taxon>
        <taxon>Poales</taxon>
        <taxon>Poaceae</taxon>
        <taxon>PACMAD clade</taxon>
        <taxon>Panicoideae</taxon>
        <taxon>Andropogonodae</taxon>
        <taxon>Andropogoneae</taxon>
        <taxon>Tripsacinae</taxon>
        <taxon>Zea</taxon>
    </lineage>
</organism>